<evidence type="ECO:0000259" key="3">
    <source>
        <dbReference type="Pfam" id="PF23440"/>
    </source>
</evidence>
<feature type="domain" description="BROMI C-terminal Rab TBC-like" evidence="3">
    <location>
        <begin position="814"/>
        <end position="1237"/>
    </location>
</feature>
<dbReference type="InterPro" id="IPR035969">
    <property type="entry name" value="Rab-GAP_TBC_sf"/>
</dbReference>
<dbReference type="STRING" id="400727.A0A2T7NJ80"/>
<dbReference type="InterPro" id="IPR039156">
    <property type="entry name" value="PHAF1/BROMI"/>
</dbReference>
<organism evidence="4 5">
    <name type="scientific">Pomacea canaliculata</name>
    <name type="common">Golden apple snail</name>
    <dbReference type="NCBI Taxonomy" id="400727"/>
    <lineage>
        <taxon>Eukaryota</taxon>
        <taxon>Metazoa</taxon>
        <taxon>Spiralia</taxon>
        <taxon>Lophotrochozoa</taxon>
        <taxon>Mollusca</taxon>
        <taxon>Gastropoda</taxon>
        <taxon>Caenogastropoda</taxon>
        <taxon>Architaenioglossa</taxon>
        <taxon>Ampullarioidea</taxon>
        <taxon>Ampullariidae</taxon>
        <taxon>Pomacea</taxon>
    </lineage>
</organism>
<dbReference type="AlphaFoldDB" id="A0A2T7NJ80"/>
<protein>
    <recommendedName>
        <fullName evidence="6">Protein broad-minded</fullName>
    </recommendedName>
</protein>
<evidence type="ECO:0000313" key="4">
    <source>
        <dbReference type="EMBL" id="PVD21206.1"/>
    </source>
</evidence>
<feature type="domain" description="BROMI N-terminal" evidence="2">
    <location>
        <begin position="16"/>
        <end position="131"/>
    </location>
</feature>
<dbReference type="Pfam" id="PF14961">
    <property type="entry name" value="BROMI"/>
    <property type="match status" value="1"/>
</dbReference>
<feature type="domain" description="BROMI middle region" evidence="1">
    <location>
        <begin position="171"/>
        <end position="793"/>
    </location>
</feature>
<dbReference type="Proteomes" id="UP000245119">
    <property type="component" value="Linkage Group LG12"/>
</dbReference>
<accession>A0A2T7NJ80</accession>
<dbReference type="InterPro" id="IPR032735">
    <property type="entry name" value="BROMI_M"/>
</dbReference>
<dbReference type="Gene3D" id="1.10.472.80">
    <property type="entry name" value="Ypt/Rab-GAP domain of gyp1p, domain 3"/>
    <property type="match status" value="1"/>
</dbReference>
<reference evidence="4 5" key="1">
    <citation type="submission" date="2018-04" db="EMBL/GenBank/DDBJ databases">
        <title>The genome of golden apple snail Pomacea canaliculata provides insight into stress tolerance and invasive adaptation.</title>
        <authorList>
            <person name="Liu C."/>
            <person name="Liu B."/>
            <person name="Ren Y."/>
            <person name="Zhang Y."/>
            <person name="Wang H."/>
            <person name="Li S."/>
            <person name="Jiang F."/>
            <person name="Yin L."/>
            <person name="Zhang G."/>
            <person name="Qian W."/>
            <person name="Fan W."/>
        </authorList>
    </citation>
    <scope>NUCLEOTIDE SEQUENCE [LARGE SCALE GENOMIC DNA]</scope>
    <source>
        <strain evidence="4">SZHN2017</strain>
        <tissue evidence="4">Muscle</tissue>
    </source>
</reference>
<evidence type="ECO:0008006" key="6">
    <source>
        <dbReference type="Google" id="ProtNLM"/>
    </source>
</evidence>
<dbReference type="OrthoDB" id="1668230at2759"/>
<name>A0A2T7NJ80_POMCA</name>
<dbReference type="Pfam" id="PF23440">
    <property type="entry name" value="BROMI_C"/>
    <property type="match status" value="1"/>
</dbReference>
<dbReference type="Pfam" id="PF23431">
    <property type="entry name" value="BROMI_N"/>
    <property type="match status" value="1"/>
</dbReference>
<dbReference type="EMBL" id="PZQS01000012">
    <property type="protein sequence ID" value="PVD21206.1"/>
    <property type="molecule type" value="Genomic_DNA"/>
</dbReference>
<dbReference type="InterPro" id="IPR055392">
    <property type="entry name" value="BROMI_C"/>
</dbReference>
<dbReference type="SUPFAM" id="SSF47923">
    <property type="entry name" value="Ypt/Rab-GAP domain of gyp1p"/>
    <property type="match status" value="1"/>
</dbReference>
<dbReference type="PANTHER" id="PTHR13465">
    <property type="entry name" value="UPF0183 PROTEIN"/>
    <property type="match status" value="1"/>
</dbReference>
<keyword evidence="5" id="KW-1185">Reference proteome</keyword>
<sequence length="1240" mass="140382">MAGMRGLEGEELLVNLRQLISSFEPYIREAGSSEQAEETLLHLEESDENFHKHELVKNLKRKVDELLSPLIDEELEKYSSAGHVDSGSQETLVTRITTTITQSRQFTELMMRLKRNIEEAASKLSRNFDNEFGSGQHSHESWVENNTLVHGLEDEEGSVMMLDTSTLKAITDNLAHDKSLLNLSLKFLAKSYSCTSHHTSEVYAAHAEYLKRQFLGDNPSVPMVKNGLDCAEAHNHKLIKAFYLMNQFQQETPNYWVRYPTQYMEKIIDSTLSLLSSAYDRRPGCLTPIHYIAVIDPKARWVIKWMHGFYSRSELFKGLKNYHTIIEDALVHCLDFSASYKMQPDLISDITSALSNVSLAGERRLFFTGDELQYAYFIHSLFFLSSLLFFSKGREFFPIKIPGKHGTVTRSQLLKALVLLIVDPDVPALHRPSASTYEVASLVTEVLKELLSNEQACKTCLFQEDIVSILLSPLAQLLDETSGGVLPSENLLLHVADILCVLASSTRGRRYLMHGESLDLFSRTETSAAHLIVEFTKKALLKNLPHVSEPPSPTVIGAYLYVCRQLYNTCEGLFILYKYDLHTCLAQAWRETLQDAERTSTPTPSDTCIDDNLKSVKEYSMLFWEDVLRDNLLNFASTAKGILLLQQTGTMNECVSYMYQRYEKKLQVSKCEKFGYGCMVTQVAATAPGMVALQNTGYIAALLKELWSSLECGPEDAVIFMPPAWPVEHVDRNSQKHFTRLMNILSGFPAVYEVLKGQLLPTRSQYTFRDIPDTIAGLLDRLAIIDSPEKVHSLFNFEQSHCFGLRLLSVMVSCLDTYLLLQSQYKFEKVLLDAQAANKPEDRDEIIIDMLSVERNYILVKCHLLGGPSERIIPPRTLVEGKDSIYPYPLFSSLPLPRQYIPNLTGRATNKQETELSKFLSSKGEKKGPGWLEKCRSLVMKSLSSIPDLAKGTVLQQLLEEGVAALCSVRSEAIFPQVEFAGNEGNIKNFKLSPLHELGIETAIRYGRHLKVINSSSDAKDSLTHLVKQTGCFLKQQQKKPSCLSGAYPGFDWLTATVFLIFHGNHDRAWGFLHRLSQLGCSVYLWPARMHSSVHLPTAFLTSGIHPIFSSTAHNIELILQVELPLITSAFKMSGYTPAQICVHWLKQCFWNYLDWGDIVLYICTVLIMGVDYQAYFCVAALRHLQQHIMLQSQTQDLVVFLKEEPIREFHVAEQLSYMKGLESKYRKIVLSDMLNITKP</sequence>
<dbReference type="GO" id="GO:1905515">
    <property type="term" value="P:non-motile cilium assembly"/>
    <property type="evidence" value="ECO:0007669"/>
    <property type="project" value="TreeGrafter"/>
</dbReference>
<evidence type="ECO:0000259" key="2">
    <source>
        <dbReference type="Pfam" id="PF23431"/>
    </source>
</evidence>
<comment type="caution">
    <text evidence="4">The sequence shown here is derived from an EMBL/GenBank/DDBJ whole genome shotgun (WGS) entry which is preliminary data.</text>
</comment>
<evidence type="ECO:0000259" key="1">
    <source>
        <dbReference type="Pfam" id="PF14961"/>
    </source>
</evidence>
<dbReference type="InterPro" id="IPR055391">
    <property type="entry name" value="BROMI_N"/>
</dbReference>
<evidence type="ECO:0000313" key="5">
    <source>
        <dbReference type="Proteomes" id="UP000245119"/>
    </source>
</evidence>
<dbReference type="PANTHER" id="PTHR13465:SF3">
    <property type="entry name" value="PROTEIN BROAD-MINDED"/>
    <property type="match status" value="1"/>
</dbReference>
<proteinExistence type="predicted"/>
<gene>
    <name evidence="4" type="ORF">C0Q70_19375</name>
</gene>